<sequence length="186" mass="20735">MPIDDFILDETSLALGRALHHHGLVAPSLRQIAGQMNTVPGTLLHHFGSKDRLLTFSADRLGDRCLRALRDRITYHRWDGFIPDGSKIDDVFLTRARLGLAAIARTLPGVGRTVARLRREEQELIWDRARADGADLEPDSPLLPLCADSLVGLWEAVCIPEPPLLVAEARERWRVVADLLRKATVV</sequence>
<dbReference type="InterPro" id="IPR009057">
    <property type="entry name" value="Homeodomain-like_sf"/>
</dbReference>
<dbReference type="Gene3D" id="1.10.357.10">
    <property type="entry name" value="Tetracycline Repressor, domain 2"/>
    <property type="match status" value="1"/>
</dbReference>
<protein>
    <submittedName>
        <fullName evidence="1">TetR/AcrR family transcriptional regulator</fullName>
    </submittedName>
</protein>
<gene>
    <name evidence="1" type="ORF">AB3X52_00975</name>
</gene>
<dbReference type="RefSeq" id="WP_367990828.1">
    <property type="nucleotide sequence ID" value="NZ_JBFPJR010000001.1"/>
</dbReference>
<reference evidence="1 2" key="1">
    <citation type="submission" date="2024-07" db="EMBL/GenBank/DDBJ databases">
        <authorList>
            <person name="Lee S."/>
            <person name="Kang M."/>
        </authorList>
    </citation>
    <scope>NUCLEOTIDE SEQUENCE [LARGE SCALE GENOMIC DNA]</scope>
    <source>
        <strain evidence="1 2">DS6</strain>
    </source>
</reference>
<evidence type="ECO:0000313" key="2">
    <source>
        <dbReference type="Proteomes" id="UP001556631"/>
    </source>
</evidence>
<dbReference type="SUPFAM" id="SSF46689">
    <property type="entry name" value="Homeodomain-like"/>
    <property type="match status" value="1"/>
</dbReference>
<dbReference type="EMBL" id="JBFPJR010000001">
    <property type="protein sequence ID" value="MEX0426172.1"/>
    <property type="molecule type" value="Genomic_DNA"/>
</dbReference>
<name>A0ABV3STA5_9ACTN</name>
<dbReference type="Proteomes" id="UP001556631">
    <property type="component" value="Unassembled WGS sequence"/>
</dbReference>
<keyword evidence="2" id="KW-1185">Reference proteome</keyword>
<organism evidence="1 2">
    <name type="scientific">Nocardioides eburneus</name>
    <dbReference type="NCBI Taxonomy" id="3231482"/>
    <lineage>
        <taxon>Bacteria</taxon>
        <taxon>Bacillati</taxon>
        <taxon>Actinomycetota</taxon>
        <taxon>Actinomycetes</taxon>
        <taxon>Propionibacteriales</taxon>
        <taxon>Nocardioidaceae</taxon>
        <taxon>Nocardioides</taxon>
    </lineage>
</organism>
<proteinExistence type="predicted"/>
<accession>A0ABV3STA5</accession>
<comment type="caution">
    <text evidence="1">The sequence shown here is derived from an EMBL/GenBank/DDBJ whole genome shotgun (WGS) entry which is preliminary data.</text>
</comment>
<evidence type="ECO:0000313" key="1">
    <source>
        <dbReference type="EMBL" id="MEX0426172.1"/>
    </source>
</evidence>